<feature type="region of interest" description="Disordered" evidence="1">
    <location>
        <begin position="84"/>
        <end position="109"/>
    </location>
</feature>
<reference evidence="2" key="1">
    <citation type="journal article" date="2022" name="Int. J. Mol. Sci.">
        <title>Draft Genome of Tanacetum Coccineum: Genomic Comparison of Closely Related Tanacetum-Family Plants.</title>
        <authorList>
            <person name="Yamashiro T."/>
            <person name="Shiraishi A."/>
            <person name="Nakayama K."/>
            <person name="Satake H."/>
        </authorList>
    </citation>
    <scope>NUCLEOTIDE SEQUENCE</scope>
</reference>
<sequence length="109" mass="12406">MLACGTLRTLRKAAFPHLLIFSKYDRQLNVAFQKCYSRGVAFLEFQPRRGGGGSLFKIASRSRMSPQDHDKLDQLQNEVGSSFLRARNESASSNKNVTVPKRSESWRQQ</sequence>
<accession>A0ABQ5ARG3</accession>
<gene>
    <name evidence="2" type="ORF">Tco_0839733</name>
</gene>
<evidence type="ECO:0000256" key="1">
    <source>
        <dbReference type="SAM" id="MobiDB-lite"/>
    </source>
</evidence>
<protein>
    <submittedName>
        <fullName evidence="2">Uncharacterized protein</fullName>
    </submittedName>
</protein>
<organism evidence="2 3">
    <name type="scientific">Tanacetum coccineum</name>
    <dbReference type="NCBI Taxonomy" id="301880"/>
    <lineage>
        <taxon>Eukaryota</taxon>
        <taxon>Viridiplantae</taxon>
        <taxon>Streptophyta</taxon>
        <taxon>Embryophyta</taxon>
        <taxon>Tracheophyta</taxon>
        <taxon>Spermatophyta</taxon>
        <taxon>Magnoliopsida</taxon>
        <taxon>eudicotyledons</taxon>
        <taxon>Gunneridae</taxon>
        <taxon>Pentapetalae</taxon>
        <taxon>asterids</taxon>
        <taxon>campanulids</taxon>
        <taxon>Asterales</taxon>
        <taxon>Asteraceae</taxon>
        <taxon>Asteroideae</taxon>
        <taxon>Anthemideae</taxon>
        <taxon>Anthemidinae</taxon>
        <taxon>Tanacetum</taxon>
    </lineage>
</organism>
<evidence type="ECO:0000313" key="3">
    <source>
        <dbReference type="Proteomes" id="UP001151760"/>
    </source>
</evidence>
<name>A0ABQ5ARG3_9ASTR</name>
<keyword evidence="3" id="KW-1185">Reference proteome</keyword>
<comment type="caution">
    <text evidence="2">The sequence shown here is derived from an EMBL/GenBank/DDBJ whole genome shotgun (WGS) entry which is preliminary data.</text>
</comment>
<dbReference type="Proteomes" id="UP001151760">
    <property type="component" value="Unassembled WGS sequence"/>
</dbReference>
<dbReference type="EMBL" id="BQNB010012573">
    <property type="protein sequence ID" value="GJT05271.1"/>
    <property type="molecule type" value="Genomic_DNA"/>
</dbReference>
<evidence type="ECO:0000313" key="2">
    <source>
        <dbReference type="EMBL" id="GJT05271.1"/>
    </source>
</evidence>
<proteinExistence type="predicted"/>
<reference evidence="2" key="2">
    <citation type="submission" date="2022-01" db="EMBL/GenBank/DDBJ databases">
        <authorList>
            <person name="Yamashiro T."/>
            <person name="Shiraishi A."/>
            <person name="Satake H."/>
            <person name="Nakayama K."/>
        </authorList>
    </citation>
    <scope>NUCLEOTIDE SEQUENCE</scope>
</reference>